<evidence type="ECO:0000256" key="1">
    <source>
        <dbReference type="ARBA" id="ARBA00023015"/>
    </source>
</evidence>
<accession>A0AA38WN43</accession>
<gene>
    <name evidence="6" type="ORF">OSB04_010413</name>
</gene>
<feature type="domain" description="RWP-RK" evidence="5">
    <location>
        <begin position="12"/>
        <end position="48"/>
    </location>
</feature>
<keyword evidence="3" id="KW-0804">Transcription</keyword>
<evidence type="ECO:0000256" key="4">
    <source>
        <dbReference type="ARBA" id="ARBA00023242"/>
    </source>
</evidence>
<keyword evidence="4" id="KW-0539">Nucleus</keyword>
<protein>
    <recommendedName>
        <fullName evidence="5">RWP-RK domain-containing protein</fullName>
    </recommendedName>
</protein>
<dbReference type="Pfam" id="PF02042">
    <property type="entry name" value="RWP-RK"/>
    <property type="match status" value="1"/>
</dbReference>
<evidence type="ECO:0000313" key="7">
    <source>
        <dbReference type="Proteomes" id="UP001172457"/>
    </source>
</evidence>
<dbReference type="EMBL" id="JARYMX010000003">
    <property type="protein sequence ID" value="KAJ9555799.1"/>
    <property type="molecule type" value="Genomic_DNA"/>
</dbReference>
<evidence type="ECO:0000313" key="6">
    <source>
        <dbReference type="EMBL" id="KAJ9555799.1"/>
    </source>
</evidence>
<dbReference type="AlphaFoldDB" id="A0AA38WN43"/>
<dbReference type="InterPro" id="IPR003035">
    <property type="entry name" value="RWP-RK_dom"/>
</dbReference>
<keyword evidence="1" id="KW-0805">Transcription regulation</keyword>
<comment type="caution">
    <text evidence="6">The sequence shown here is derived from an EMBL/GenBank/DDBJ whole genome shotgun (WGS) entry which is preliminary data.</text>
</comment>
<reference evidence="6" key="1">
    <citation type="submission" date="2023-03" db="EMBL/GenBank/DDBJ databases">
        <title>Chromosome-scale reference genome and RAD-based genetic map of yellow starthistle (Centaurea solstitialis) reveal putative structural variation and QTLs associated with invader traits.</title>
        <authorList>
            <person name="Reatini B."/>
            <person name="Cang F.A."/>
            <person name="Jiang Q."/>
            <person name="Mckibben M.T.W."/>
            <person name="Barker M.S."/>
            <person name="Rieseberg L.H."/>
            <person name="Dlugosch K.M."/>
        </authorList>
    </citation>
    <scope>NUCLEOTIDE SEQUENCE</scope>
    <source>
        <strain evidence="6">CAN-66</strain>
        <tissue evidence="6">Leaf</tissue>
    </source>
</reference>
<keyword evidence="2" id="KW-0238">DNA-binding</keyword>
<organism evidence="6 7">
    <name type="scientific">Centaurea solstitialis</name>
    <name type="common">yellow star-thistle</name>
    <dbReference type="NCBI Taxonomy" id="347529"/>
    <lineage>
        <taxon>Eukaryota</taxon>
        <taxon>Viridiplantae</taxon>
        <taxon>Streptophyta</taxon>
        <taxon>Embryophyta</taxon>
        <taxon>Tracheophyta</taxon>
        <taxon>Spermatophyta</taxon>
        <taxon>Magnoliopsida</taxon>
        <taxon>eudicotyledons</taxon>
        <taxon>Gunneridae</taxon>
        <taxon>Pentapetalae</taxon>
        <taxon>asterids</taxon>
        <taxon>campanulids</taxon>
        <taxon>Asterales</taxon>
        <taxon>Asteraceae</taxon>
        <taxon>Carduoideae</taxon>
        <taxon>Cardueae</taxon>
        <taxon>Centaureinae</taxon>
        <taxon>Centaurea</taxon>
    </lineage>
</organism>
<dbReference type="GO" id="GO:0003677">
    <property type="term" value="F:DNA binding"/>
    <property type="evidence" value="ECO:0007669"/>
    <property type="project" value="UniProtKB-KW"/>
</dbReference>
<evidence type="ECO:0000256" key="2">
    <source>
        <dbReference type="ARBA" id="ARBA00023125"/>
    </source>
</evidence>
<proteinExistence type="predicted"/>
<name>A0AA38WN43_9ASTR</name>
<evidence type="ECO:0000259" key="5">
    <source>
        <dbReference type="Pfam" id="PF02042"/>
    </source>
</evidence>
<evidence type="ECO:0000256" key="3">
    <source>
        <dbReference type="ARBA" id="ARBA00023163"/>
    </source>
</evidence>
<dbReference type="Proteomes" id="UP001172457">
    <property type="component" value="Chromosome 3"/>
</dbReference>
<keyword evidence="7" id="KW-1185">Reference proteome</keyword>
<sequence length="141" mass="16089">MSEAFEGTPIPLSQEDIHPHFGKTMREAAKNLNVSLSTLKHKCKALGIYDVKPSYKSQRNTNEEDYGVVQDPTTNNREPYLDENTLYADDMIKFHLPISSATFGAIEKEMSEAFKLNPSDYKVNNTLMKMAIGFYYLRIKT</sequence>